<comment type="similarity">
    <text evidence="4">Belongs to the NAD(P)-dependent epimerase/dehydratase family. HldD subfamily.</text>
</comment>
<evidence type="ECO:0000259" key="5">
    <source>
        <dbReference type="Pfam" id="PF01370"/>
    </source>
</evidence>
<comment type="catalytic activity">
    <reaction evidence="4">
        <text>ADP-D-glycero-beta-D-manno-heptose = ADP-L-glycero-beta-D-manno-heptose</text>
        <dbReference type="Rhea" id="RHEA:17577"/>
        <dbReference type="ChEBI" id="CHEBI:59967"/>
        <dbReference type="ChEBI" id="CHEBI:61506"/>
        <dbReference type="EC" id="5.1.3.20"/>
    </reaction>
</comment>
<dbReference type="Proteomes" id="UP000186469">
    <property type="component" value="Unassembled WGS sequence"/>
</dbReference>
<feature type="binding site" evidence="4">
    <location>
        <position position="216"/>
    </location>
    <ligand>
        <name>substrate</name>
    </ligand>
</feature>
<dbReference type="SUPFAM" id="SSF51735">
    <property type="entry name" value="NAD(P)-binding Rossmann-fold domains"/>
    <property type="match status" value="1"/>
</dbReference>
<dbReference type="PANTHER" id="PTHR43103:SF3">
    <property type="entry name" value="ADP-L-GLYCERO-D-MANNO-HEPTOSE-6-EPIMERASE"/>
    <property type="match status" value="1"/>
</dbReference>
<sequence length="326" mass="37328">MYIITGGAGFIGSAMLWELNRHGIENVIIVDNLAHSEKWKNLVGLRYTEYIHRDDFEDMLKTGKALWRPKGVIHLGACSSTTETNADFLMKNNFEYSRLVCKYALHHGARFINASSAATYGDGTQGFNDGYGKIENLRPLNMYGYSKQLFDLWAKREKLQEKIVSLKFFNVYGPNEYHKGDMMSVASKAFKQISEGNPLKLFKSYNPKYENGCQMRDFVYIKDCTRIMFNLLENSGVNGLFNLGSGKSRSWLDLAKAVFVAMDKKLNVEFIEMPDSLKEKYQYFTEANMQSLHSKGQEFLPTFDLESGVKDYIVNYLATDNKYLSV</sequence>
<feature type="binding site" evidence="4">
    <location>
        <position position="181"/>
    </location>
    <ligand>
        <name>substrate</name>
    </ligand>
</feature>
<keyword evidence="3 4" id="KW-0119">Carbohydrate metabolism</keyword>
<feature type="binding site" evidence="4">
    <location>
        <position position="53"/>
    </location>
    <ligand>
        <name>NADP(+)</name>
        <dbReference type="ChEBI" id="CHEBI:58349"/>
    </ligand>
</feature>
<dbReference type="GO" id="GO:0050661">
    <property type="term" value="F:NADP binding"/>
    <property type="evidence" value="ECO:0007669"/>
    <property type="project" value="InterPro"/>
</dbReference>
<feature type="binding site" evidence="4">
    <location>
        <position position="147"/>
    </location>
    <ligand>
        <name>NADP(+)</name>
        <dbReference type="ChEBI" id="CHEBI:58349"/>
    </ligand>
</feature>
<feature type="binding site" evidence="4">
    <location>
        <position position="281"/>
    </location>
    <ligand>
        <name>substrate</name>
    </ligand>
</feature>
<dbReference type="AlphaFoldDB" id="A0A1M7RXY9"/>
<dbReference type="NCBIfam" id="TIGR02197">
    <property type="entry name" value="heptose_epim"/>
    <property type="match status" value="1"/>
</dbReference>
<dbReference type="GO" id="GO:0097171">
    <property type="term" value="P:ADP-L-glycero-beta-D-manno-heptose biosynthetic process"/>
    <property type="evidence" value="ECO:0007669"/>
    <property type="project" value="UniProtKB-UniPathway"/>
</dbReference>
<dbReference type="OrthoDB" id="9803010at2"/>
<feature type="domain" description="NAD-dependent epimerase/dehydratase" evidence="5">
    <location>
        <begin position="3"/>
        <end position="244"/>
    </location>
</feature>
<dbReference type="Gene3D" id="3.40.50.720">
    <property type="entry name" value="NAD(P)-binding Rossmann-like Domain"/>
    <property type="match status" value="1"/>
</dbReference>
<dbReference type="UniPathway" id="UPA00356">
    <property type="reaction ID" value="UER00440"/>
</dbReference>
<evidence type="ECO:0000313" key="6">
    <source>
        <dbReference type="EMBL" id="SHN51189.1"/>
    </source>
</evidence>
<feature type="active site" description="Proton acceptor" evidence="4">
    <location>
        <position position="143"/>
    </location>
</feature>
<dbReference type="CDD" id="cd05248">
    <property type="entry name" value="ADP_GME_SDR_e"/>
    <property type="match status" value="1"/>
</dbReference>
<dbReference type="HAMAP" id="MF_01601">
    <property type="entry name" value="Heptose_epimerase"/>
    <property type="match status" value="1"/>
</dbReference>
<dbReference type="GO" id="GO:0008712">
    <property type="term" value="F:ADP-glyceromanno-heptose 6-epimerase activity"/>
    <property type="evidence" value="ECO:0007669"/>
    <property type="project" value="UniProtKB-UniRule"/>
</dbReference>
<keyword evidence="1 4" id="KW-0521">NADP</keyword>
<dbReference type="EC" id="5.1.3.20" evidence="4"/>
<gene>
    <name evidence="4" type="primary">hldD</name>
    <name evidence="6" type="ORF">SAMN02745728_00326</name>
</gene>
<dbReference type="GO" id="GO:0005975">
    <property type="term" value="P:carbohydrate metabolic process"/>
    <property type="evidence" value="ECO:0007669"/>
    <property type="project" value="UniProtKB-UniRule"/>
</dbReference>
<comment type="subunit">
    <text evidence="4">Homopentamer.</text>
</comment>
<feature type="binding site" evidence="4">
    <location>
        <begin position="10"/>
        <end position="11"/>
    </location>
    <ligand>
        <name>NADP(+)</name>
        <dbReference type="ChEBI" id="CHEBI:58349"/>
    </ligand>
</feature>
<comment type="function">
    <text evidence="4">Catalyzes the interconversion between ADP-D-glycero-beta-D-manno-heptose and ADP-L-glycero-beta-D-manno-heptose via an epimerization at carbon 6 of the heptose.</text>
</comment>
<feature type="binding site" evidence="4">
    <location>
        <begin position="31"/>
        <end position="32"/>
    </location>
    <ligand>
        <name>NADP(+)</name>
        <dbReference type="ChEBI" id="CHEBI:58349"/>
    </ligand>
</feature>
<organism evidence="6 7">
    <name type="scientific">Desulfovibrio litoralis DSM 11393</name>
    <dbReference type="NCBI Taxonomy" id="1121455"/>
    <lineage>
        <taxon>Bacteria</taxon>
        <taxon>Pseudomonadati</taxon>
        <taxon>Thermodesulfobacteriota</taxon>
        <taxon>Desulfovibrionia</taxon>
        <taxon>Desulfovibrionales</taxon>
        <taxon>Desulfovibrionaceae</taxon>
        <taxon>Desulfovibrio</taxon>
    </lineage>
</organism>
<name>A0A1M7RXY9_9BACT</name>
<dbReference type="STRING" id="1121455.SAMN02745728_00326"/>
<feature type="binding site" evidence="4">
    <location>
        <position position="38"/>
    </location>
    <ligand>
        <name>NADP(+)</name>
        <dbReference type="ChEBI" id="CHEBI:58349"/>
    </ligand>
</feature>
<dbReference type="InterPro" id="IPR036291">
    <property type="entry name" value="NAD(P)-bd_dom_sf"/>
</dbReference>
<dbReference type="Pfam" id="PF01370">
    <property type="entry name" value="Epimerase"/>
    <property type="match status" value="1"/>
</dbReference>
<dbReference type="EMBL" id="FRDI01000002">
    <property type="protein sequence ID" value="SHN51189.1"/>
    <property type="molecule type" value="Genomic_DNA"/>
</dbReference>
<feature type="binding site" evidence="4">
    <location>
        <position position="171"/>
    </location>
    <ligand>
        <name>NADP(+)</name>
        <dbReference type="ChEBI" id="CHEBI:58349"/>
    </ligand>
</feature>
<keyword evidence="2 4" id="KW-0413">Isomerase</keyword>
<dbReference type="InterPro" id="IPR011912">
    <property type="entry name" value="Heptose_epim"/>
</dbReference>
<comment type="pathway">
    <text evidence="4">Nucleotide-sugar biosynthesis; ADP-L-glycero-beta-D-manno-heptose biosynthesis; ADP-L-glycero-beta-D-manno-heptose from D-glycero-beta-D-manno-heptose 7-phosphate: step 4/4.</text>
</comment>
<accession>A0A1M7RXY9</accession>
<protein>
    <recommendedName>
        <fullName evidence="4">ADP-L-glycero-D-manno-heptose-6-epimerase</fullName>
        <ecNumber evidence="4">5.1.3.20</ecNumber>
    </recommendedName>
    <alternativeName>
        <fullName evidence="4">ADP-L-glycero-beta-D-manno-heptose-6-epimerase</fullName>
        <shortName evidence="4">ADP-glyceromanno-heptose 6-epimerase</shortName>
        <shortName evidence="4">ADP-hep 6-epimerase</shortName>
        <shortName evidence="4">AGME</shortName>
    </alternativeName>
</protein>
<feature type="binding site" evidence="4">
    <location>
        <begin position="202"/>
        <end position="205"/>
    </location>
    <ligand>
        <name>substrate</name>
    </ligand>
</feature>
<feature type="binding site" evidence="4">
    <location>
        <position position="179"/>
    </location>
    <ligand>
        <name>NADP(+)</name>
        <dbReference type="ChEBI" id="CHEBI:58349"/>
    </ligand>
</feature>
<feature type="active site" description="Proton acceptor" evidence="4">
    <location>
        <position position="179"/>
    </location>
</feature>
<dbReference type="Gene3D" id="3.90.25.10">
    <property type="entry name" value="UDP-galactose 4-epimerase, domain 1"/>
    <property type="match status" value="1"/>
</dbReference>
<evidence type="ECO:0000256" key="4">
    <source>
        <dbReference type="HAMAP-Rule" id="MF_01601"/>
    </source>
</evidence>
<proteinExistence type="inferred from homology"/>
<feature type="binding site" evidence="4">
    <location>
        <position position="92"/>
    </location>
    <ligand>
        <name>NADP(+)</name>
        <dbReference type="ChEBI" id="CHEBI:58349"/>
    </ligand>
</feature>
<dbReference type="InterPro" id="IPR001509">
    <property type="entry name" value="Epimerase_deHydtase"/>
</dbReference>
<dbReference type="RefSeq" id="WP_072695816.1">
    <property type="nucleotide sequence ID" value="NZ_FRDI01000002.1"/>
</dbReference>
<comment type="cofactor">
    <cofactor evidence="4">
        <name>NADP(+)</name>
        <dbReference type="ChEBI" id="CHEBI:58349"/>
    </cofactor>
    <text evidence="4">Binds 1 NADP(+) per subunit.</text>
</comment>
<feature type="binding site" evidence="4">
    <location>
        <position position="170"/>
    </location>
    <ligand>
        <name>substrate</name>
    </ligand>
</feature>
<keyword evidence="7" id="KW-1185">Reference proteome</keyword>
<evidence type="ECO:0000256" key="1">
    <source>
        <dbReference type="ARBA" id="ARBA00022857"/>
    </source>
</evidence>
<feature type="binding site" evidence="4">
    <location>
        <begin position="75"/>
        <end position="79"/>
    </location>
    <ligand>
        <name>NADP(+)</name>
        <dbReference type="ChEBI" id="CHEBI:58349"/>
    </ligand>
</feature>
<feature type="binding site" evidence="4">
    <location>
        <position position="188"/>
    </location>
    <ligand>
        <name>substrate</name>
    </ligand>
</feature>
<dbReference type="PANTHER" id="PTHR43103">
    <property type="entry name" value="NUCLEOSIDE-DIPHOSPHATE-SUGAR EPIMERASE"/>
    <property type="match status" value="1"/>
</dbReference>
<evidence type="ECO:0000256" key="2">
    <source>
        <dbReference type="ARBA" id="ARBA00023235"/>
    </source>
</evidence>
<evidence type="ECO:0000256" key="3">
    <source>
        <dbReference type="ARBA" id="ARBA00023277"/>
    </source>
</evidence>
<evidence type="ECO:0000313" key="7">
    <source>
        <dbReference type="Proteomes" id="UP000186469"/>
    </source>
</evidence>
<comment type="domain">
    <text evidence="4">Contains a large N-terminal NADP-binding domain, and a smaller C-terminal substrate-binding domain.</text>
</comment>
<reference evidence="6 7" key="1">
    <citation type="submission" date="2016-12" db="EMBL/GenBank/DDBJ databases">
        <authorList>
            <person name="Song W.-J."/>
            <person name="Kurnit D.M."/>
        </authorList>
    </citation>
    <scope>NUCLEOTIDE SEQUENCE [LARGE SCALE GENOMIC DNA]</scope>
    <source>
        <strain evidence="6 7">DSM 11393</strain>
    </source>
</reference>